<evidence type="ECO:0000313" key="4">
    <source>
        <dbReference type="EMBL" id="HIX55985.1"/>
    </source>
</evidence>
<evidence type="ECO:0000256" key="2">
    <source>
        <dbReference type="ARBA" id="ARBA00022840"/>
    </source>
</evidence>
<dbReference type="Pfam" id="PF00005">
    <property type="entry name" value="ABC_tran"/>
    <property type="match status" value="2"/>
</dbReference>
<evidence type="ECO:0000313" key="5">
    <source>
        <dbReference type="Proteomes" id="UP000886829"/>
    </source>
</evidence>
<dbReference type="AlphaFoldDB" id="A0A9D1WB66"/>
<dbReference type="PANTHER" id="PTHR24220:SF607">
    <property type="entry name" value="NICKEL IMPORT ATP-BINDING PROTEIN NIKD"/>
    <property type="match status" value="1"/>
</dbReference>
<dbReference type="PANTHER" id="PTHR24220">
    <property type="entry name" value="IMPORT ATP-BINDING PROTEIN"/>
    <property type="match status" value="1"/>
</dbReference>
<dbReference type="InterPro" id="IPR017871">
    <property type="entry name" value="ABC_transporter-like_CS"/>
</dbReference>
<gene>
    <name evidence="4" type="ORF">H9850_00755</name>
</gene>
<reference evidence="4" key="2">
    <citation type="submission" date="2021-04" db="EMBL/GenBank/DDBJ databases">
        <authorList>
            <person name="Gilroy R."/>
        </authorList>
    </citation>
    <scope>NUCLEOTIDE SEQUENCE</scope>
    <source>
        <strain evidence="4">USASDec5-558</strain>
    </source>
</reference>
<proteinExistence type="predicted"/>
<dbReference type="GO" id="GO:0022857">
    <property type="term" value="F:transmembrane transporter activity"/>
    <property type="evidence" value="ECO:0007669"/>
    <property type="project" value="TreeGrafter"/>
</dbReference>
<dbReference type="InterPro" id="IPR003593">
    <property type="entry name" value="AAA+_ATPase"/>
</dbReference>
<sequence>MRQEQSSVHPNMPQDKPLLQLQNVGIKIGEQQLLADGQLEVYQGECVALLGPSGEGKSTLLKAIAHLLPLETTPSTKEAHALWPRFGLNRGHGNGHDSASSTQKAQPFFKVSGEMRFAQHDLNTLSAKQWQQIRGVQLGFMMQNAAENFDERKSVISHFIEAVHAHDPKVPVSTIEDEAIKLLYRMQLAYPERILHQYSYEFSQGMCQRLALALTLILRPQLILADEFTSALDLYTRLEVLRLIKELQQELGFALFFITHYPQEASFMANRIYSLHHGKLSVSCKSSLALGQEHQGLAPQNQEERR</sequence>
<evidence type="ECO:0000256" key="1">
    <source>
        <dbReference type="ARBA" id="ARBA00022741"/>
    </source>
</evidence>
<evidence type="ECO:0000259" key="3">
    <source>
        <dbReference type="PROSITE" id="PS50893"/>
    </source>
</evidence>
<dbReference type="InterPro" id="IPR015854">
    <property type="entry name" value="ABC_transpr_LolD-like"/>
</dbReference>
<name>A0A9D1WB66_9GAMM</name>
<organism evidence="4 5">
    <name type="scientific">Candidatus Anaerobiospirillum pullistercoris</name>
    <dbReference type="NCBI Taxonomy" id="2838452"/>
    <lineage>
        <taxon>Bacteria</taxon>
        <taxon>Pseudomonadati</taxon>
        <taxon>Pseudomonadota</taxon>
        <taxon>Gammaproteobacteria</taxon>
        <taxon>Aeromonadales</taxon>
        <taxon>Succinivibrionaceae</taxon>
        <taxon>Anaerobiospirillum</taxon>
    </lineage>
</organism>
<accession>A0A9D1WB66</accession>
<dbReference type="SMART" id="SM00382">
    <property type="entry name" value="AAA"/>
    <property type="match status" value="1"/>
</dbReference>
<dbReference type="Gene3D" id="3.40.50.300">
    <property type="entry name" value="P-loop containing nucleotide triphosphate hydrolases"/>
    <property type="match status" value="1"/>
</dbReference>
<dbReference type="GO" id="GO:0016887">
    <property type="term" value="F:ATP hydrolysis activity"/>
    <property type="evidence" value="ECO:0007669"/>
    <property type="project" value="InterPro"/>
</dbReference>
<dbReference type="InterPro" id="IPR003439">
    <property type="entry name" value="ABC_transporter-like_ATP-bd"/>
</dbReference>
<dbReference type="EMBL" id="DXEV01000018">
    <property type="protein sequence ID" value="HIX55985.1"/>
    <property type="molecule type" value="Genomic_DNA"/>
</dbReference>
<dbReference type="SUPFAM" id="SSF52540">
    <property type="entry name" value="P-loop containing nucleoside triphosphate hydrolases"/>
    <property type="match status" value="1"/>
</dbReference>
<dbReference type="PROSITE" id="PS50893">
    <property type="entry name" value="ABC_TRANSPORTER_2"/>
    <property type="match status" value="1"/>
</dbReference>
<protein>
    <submittedName>
        <fullName evidence="4">ATP-binding cassette domain-containing protein</fullName>
    </submittedName>
</protein>
<feature type="domain" description="ABC transporter" evidence="3">
    <location>
        <begin position="19"/>
        <end position="302"/>
    </location>
</feature>
<dbReference type="GO" id="GO:0005524">
    <property type="term" value="F:ATP binding"/>
    <property type="evidence" value="ECO:0007669"/>
    <property type="project" value="UniProtKB-KW"/>
</dbReference>
<reference evidence="4" key="1">
    <citation type="journal article" date="2021" name="PeerJ">
        <title>Extensive microbial diversity within the chicken gut microbiome revealed by metagenomics and culture.</title>
        <authorList>
            <person name="Gilroy R."/>
            <person name="Ravi A."/>
            <person name="Getino M."/>
            <person name="Pursley I."/>
            <person name="Horton D.L."/>
            <person name="Alikhan N.F."/>
            <person name="Baker D."/>
            <person name="Gharbi K."/>
            <person name="Hall N."/>
            <person name="Watson M."/>
            <person name="Adriaenssens E.M."/>
            <person name="Foster-Nyarko E."/>
            <person name="Jarju S."/>
            <person name="Secka A."/>
            <person name="Antonio M."/>
            <person name="Oren A."/>
            <person name="Chaudhuri R.R."/>
            <person name="La Ragione R."/>
            <person name="Hildebrand F."/>
            <person name="Pallen M.J."/>
        </authorList>
    </citation>
    <scope>NUCLEOTIDE SEQUENCE</scope>
    <source>
        <strain evidence="4">USASDec5-558</strain>
    </source>
</reference>
<dbReference type="Proteomes" id="UP000886829">
    <property type="component" value="Unassembled WGS sequence"/>
</dbReference>
<comment type="caution">
    <text evidence="4">The sequence shown here is derived from an EMBL/GenBank/DDBJ whole genome shotgun (WGS) entry which is preliminary data.</text>
</comment>
<keyword evidence="2 4" id="KW-0067">ATP-binding</keyword>
<dbReference type="InterPro" id="IPR027417">
    <property type="entry name" value="P-loop_NTPase"/>
</dbReference>
<dbReference type="GO" id="GO:0005886">
    <property type="term" value="C:plasma membrane"/>
    <property type="evidence" value="ECO:0007669"/>
    <property type="project" value="TreeGrafter"/>
</dbReference>
<keyword evidence="1" id="KW-0547">Nucleotide-binding</keyword>
<dbReference type="PROSITE" id="PS00211">
    <property type="entry name" value="ABC_TRANSPORTER_1"/>
    <property type="match status" value="1"/>
</dbReference>